<gene>
    <name evidence="16" type="primary">mutY</name>
    <name evidence="16" type="ORF">ACFSKO_01800</name>
</gene>
<keyword evidence="9 16" id="KW-0378">Hydrolase</keyword>
<organism evidence="16 17">
    <name type="scientific">Kiloniella antarctica</name>
    <dbReference type="NCBI Taxonomy" id="1550907"/>
    <lineage>
        <taxon>Bacteria</taxon>
        <taxon>Pseudomonadati</taxon>
        <taxon>Pseudomonadota</taxon>
        <taxon>Alphaproteobacteria</taxon>
        <taxon>Rhodospirillales</taxon>
        <taxon>Kiloniellaceae</taxon>
        <taxon>Kiloniella</taxon>
    </lineage>
</organism>
<dbReference type="InterPro" id="IPR029119">
    <property type="entry name" value="MutY_C"/>
</dbReference>
<reference evidence="17" key="1">
    <citation type="journal article" date="2019" name="Int. J. Syst. Evol. Microbiol.">
        <title>The Global Catalogue of Microorganisms (GCM) 10K type strain sequencing project: providing services to taxonomists for standard genome sequencing and annotation.</title>
        <authorList>
            <consortium name="The Broad Institute Genomics Platform"/>
            <consortium name="The Broad Institute Genome Sequencing Center for Infectious Disease"/>
            <person name="Wu L."/>
            <person name="Ma J."/>
        </authorList>
    </citation>
    <scope>NUCLEOTIDE SEQUENCE [LARGE SCALE GENOMIC DNA]</scope>
    <source>
        <strain evidence="17">CGMCC 4.7192</strain>
    </source>
</reference>
<sequence>MISESLLPWYDKHARDLPWRLSPRQRCANPERQFTDPYHVWLSEIMLQQTTVVTVKSYYLKFLDLWPTVHELAAEELDKVLSAWAGLGYYARARNLHRCAKMISEDFGGVFPNNEEDLLVLPGVGPYTAAAISAIAFDEPSTVVDGNVERVIARFYALKDPLPGVKGQMKACAAKQTPAQRSGDYAQAMMDLGATICTPRSPACVICPIQENCKGRKGGIAADLPKKAPKKIKPTRRTYAYVFKDNKGRVLLRRRPDKGLLGGMTEVPTSGWLEGQDPLLDPTLEVLAEWDSFQGIVKHTFTHFHFEIVVRSAEFSQDVSRLAKELGASWHSEDDFGALALPTVMKKILRHAKLST</sequence>
<comment type="cofactor">
    <cofactor evidence="14">
        <name>[4Fe-4S] cluster</name>
        <dbReference type="ChEBI" id="CHEBI:49883"/>
    </cofactor>
    <text evidence="14">Binds 1 [4Fe-4S] cluster.</text>
</comment>
<evidence type="ECO:0000256" key="13">
    <source>
        <dbReference type="ARBA" id="ARBA00023295"/>
    </source>
</evidence>
<keyword evidence="17" id="KW-1185">Reference proteome</keyword>
<dbReference type="InterPro" id="IPR005760">
    <property type="entry name" value="A/G_AdeGlyc_MutY"/>
</dbReference>
<dbReference type="InterPro" id="IPR044298">
    <property type="entry name" value="MIG/MutY"/>
</dbReference>
<keyword evidence="11" id="KW-0411">Iron-sulfur</keyword>
<name>A0ABW5BE05_9PROT</name>
<keyword evidence="6" id="KW-0004">4Fe-4S</keyword>
<keyword evidence="13 14" id="KW-0326">Glycosidase</keyword>
<dbReference type="PROSITE" id="PS00764">
    <property type="entry name" value="ENDONUCLEASE_III_1"/>
    <property type="match status" value="1"/>
</dbReference>
<dbReference type="CDD" id="cd00056">
    <property type="entry name" value="ENDO3c"/>
    <property type="match status" value="1"/>
</dbReference>
<comment type="catalytic activity">
    <reaction evidence="1 14">
        <text>Hydrolyzes free adenine bases from 7,8-dihydro-8-oxoguanine:adenine mismatched double-stranded DNA, leaving an apurinic site.</text>
        <dbReference type="EC" id="3.2.2.31"/>
    </reaction>
</comment>
<dbReference type="InterPro" id="IPR003265">
    <property type="entry name" value="HhH-GPD_domain"/>
</dbReference>
<evidence type="ECO:0000256" key="1">
    <source>
        <dbReference type="ARBA" id="ARBA00000843"/>
    </source>
</evidence>
<dbReference type="Pfam" id="PF00730">
    <property type="entry name" value="HhH-GPD"/>
    <property type="match status" value="1"/>
</dbReference>
<keyword evidence="12" id="KW-0234">DNA repair</keyword>
<evidence type="ECO:0000256" key="14">
    <source>
        <dbReference type="RuleBase" id="RU365096"/>
    </source>
</evidence>
<dbReference type="SUPFAM" id="SSF48150">
    <property type="entry name" value="DNA-glycosylase"/>
    <property type="match status" value="1"/>
</dbReference>
<dbReference type="Gene3D" id="1.10.340.30">
    <property type="entry name" value="Hypothetical protein, domain 2"/>
    <property type="match status" value="1"/>
</dbReference>
<dbReference type="PROSITE" id="PS01155">
    <property type="entry name" value="ENDONUCLEASE_III_2"/>
    <property type="match status" value="1"/>
</dbReference>
<evidence type="ECO:0000256" key="7">
    <source>
        <dbReference type="ARBA" id="ARBA00022723"/>
    </source>
</evidence>
<evidence type="ECO:0000256" key="8">
    <source>
        <dbReference type="ARBA" id="ARBA00022763"/>
    </source>
</evidence>
<evidence type="ECO:0000256" key="12">
    <source>
        <dbReference type="ARBA" id="ARBA00023204"/>
    </source>
</evidence>
<dbReference type="EC" id="3.2.2.31" evidence="4 14"/>
<comment type="function">
    <text evidence="2">Adenine glycosylase active on G-A mispairs. MutY also corrects error-prone DNA synthesis past GO lesions which are due to the oxidatively damaged form of guanine: 7,8-dihydro-8-oxoguanine (8-oxo-dGTP).</text>
</comment>
<comment type="caution">
    <text evidence="16">The sequence shown here is derived from an EMBL/GenBank/DDBJ whole genome shotgun (WGS) entry which is preliminary data.</text>
</comment>
<dbReference type="SMART" id="SM00478">
    <property type="entry name" value="ENDO3c"/>
    <property type="match status" value="1"/>
</dbReference>
<dbReference type="Pfam" id="PF00633">
    <property type="entry name" value="HHH"/>
    <property type="match status" value="1"/>
</dbReference>
<protein>
    <recommendedName>
        <fullName evidence="5 14">Adenine DNA glycosylase</fullName>
        <ecNumber evidence="4 14">3.2.2.31</ecNumber>
    </recommendedName>
</protein>
<evidence type="ECO:0000256" key="11">
    <source>
        <dbReference type="ARBA" id="ARBA00023014"/>
    </source>
</evidence>
<dbReference type="RefSeq" id="WP_380247787.1">
    <property type="nucleotide sequence ID" value="NZ_JBHUII010000001.1"/>
</dbReference>
<dbReference type="NCBIfam" id="TIGR01084">
    <property type="entry name" value="mutY"/>
    <property type="match status" value="1"/>
</dbReference>
<keyword evidence="8 14" id="KW-0227">DNA damage</keyword>
<dbReference type="GO" id="GO:0000701">
    <property type="term" value="F:purine-specific mismatch base pair DNA N-glycosylase activity"/>
    <property type="evidence" value="ECO:0007669"/>
    <property type="project" value="UniProtKB-EC"/>
</dbReference>
<dbReference type="InterPro" id="IPR004036">
    <property type="entry name" value="Endonuclease-III-like_CS2"/>
</dbReference>
<evidence type="ECO:0000256" key="10">
    <source>
        <dbReference type="ARBA" id="ARBA00023004"/>
    </source>
</evidence>
<feature type="domain" description="HhH-GPD" evidence="15">
    <location>
        <begin position="46"/>
        <end position="195"/>
    </location>
</feature>
<dbReference type="InterPro" id="IPR003651">
    <property type="entry name" value="Endonuclease3_FeS-loop_motif"/>
</dbReference>
<evidence type="ECO:0000256" key="6">
    <source>
        <dbReference type="ARBA" id="ARBA00022485"/>
    </source>
</evidence>
<evidence type="ECO:0000256" key="2">
    <source>
        <dbReference type="ARBA" id="ARBA00002933"/>
    </source>
</evidence>
<evidence type="ECO:0000256" key="4">
    <source>
        <dbReference type="ARBA" id="ARBA00012045"/>
    </source>
</evidence>
<comment type="similarity">
    <text evidence="3 14">Belongs to the Nth/MutY family.</text>
</comment>
<evidence type="ECO:0000256" key="5">
    <source>
        <dbReference type="ARBA" id="ARBA00022023"/>
    </source>
</evidence>
<dbReference type="InterPro" id="IPR015797">
    <property type="entry name" value="NUDIX_hydrolase-like_dom_sf"/>
</dbReference>
<dbReference type="PANTHER" id="PTHR42944:SF1">
    <property type="entry name" value="ADENINE DNA GLYCOSYLASE"/>
    <property type="match status" value="1"/>
</dbReference>
<evidence type="ECO:0000313" key="17">
    <source>
        <dbReference type="Proteomes" id="UP001597294"/>
    </source>
</evidence>
<dbReference type="Pfam" id="PF14815">
    <property type="entry name" value="NUDIX_4"/>
    <property type="match status" value="1"/>
</dbReference>
<dbReference type="InterPro" id="IPR023170">
    <property type="entry name" value="HhH_base_excis_C"/>
</dbReference>
<evidence type="ECO:0000256" key="3">
    <source>
        <dbReference type="ARBA" id="ARBA00008343"/>
    </source>
</evidence>
<dbReference type="EMBL" id="JBHUII010000001">
    <property type="protein sequence ID" value="MFD2204322.1"/>
    <property type="molecule type" value="Genomic_DNA"/>
</dbReference>
<dbReference type="CDD" id="cd03431">
    <property type="entry name" value="NUDIX_DNA_Glycosylase_C-MutY"/>
    <property type="match status" value="1"/>
</dbReference>
<dbReference type="Proteomes" id="UP001597294">
    <property type="component" value="Unassembled WGS sequence"/>
</dbReference>
<dbReference type="SUPFAM" id="SSF55811">
    <property type="entry name" value="Nudix"/>
    <property type="match status" value="1"/>
</dbReference>
<keyword evidence="7" id="KW-0479">Metal-binding</keyword>
<dbReference type="InterPro" id="IPR000445">
    <property type="entry name" value="HhH_motif"/>
</dbReference>
<keyword evidence="10 14" id="KW-0408">Iron</keyword>
<dbReference type="Gene3D" id="1.10.1670.10">
    <property type="entry name" value="Helix-hairpin-Helix base-excision DNA repair enzymes (C-terminal)"/>
    <property type="match status" value="1"/>
</dbReference>
<evidence type="ECO:0000256" key="9">
    <source>
        <dbReference type="ARBA" id="ARBA00022801"/>
    </source>
</evidence>
<proteinExistence type="inferred from homology"/>
<dbReference type="Pfam" id="PF10576">
    <property type="entry name" value="EndIII_4Fe-2S"/>
    <property type="match status" value="1"/>
</dbReference>
<evidence type="ECO:0000313" key="16">
    <source>
        <dbReference type="EMBL" id="MFD2204322.1"/>
    </source>
</evidence>
<evidence type="ECO:0000259" key="15">
    <source>
        <dbReference type="SMART" id="SM00478"/>
    </source>
</evidence>
<accession>A0ABW5BE05</accession>
<dbReference type="Gene3D" id="3.90.79.10">
    <property type="entry name" value="Nucleoside Triphosphate Pyrophosphohydrolase"/>
    <property type="match status" value="1"/>
</dbReference>
<dbReference type="InterPro" id="IPR011257">
    <property type="entry name" value="DNA_glycosylase"/>
</dbReference>
<dbReference type="PANTHER" id="PTHR42944">
    <property type="entry name" value="ADENINE DNA GLYCOSYLASE"/>
    <property type="match status" value="1"/>
</dbReference>
<dbReference type="InterPro" id="IPR004035">
    <property type="entry name" value="Endouclease-III_FeS-bd_BS"/>
</dbReference>